<evidence type="ECO:0000313" key="1">
    <source>
        <dbReference type="EMBL" id="QUN06451.1"/>
    </source>
</evidence>
<dbReference type="RefSeq" id="WP_212595465.1">
    <property type="nucleotide sequence ID" value="NZ_CP073587.1"/>
</dbReference>
<dbReference type="Proteomes" id="UP000679575">
    <property type="component" value="Chromosome"/>
</dbReference>
<protein>
    <submittedName>
        <fullName evidence="1">Uncharacterized protein</fullName>
    </submittedName>
</protein>
<reference evidence="1 2" key="1">
    <citation type="submission" date="2021-04" db="EMBL/GenBank/DDBJ databases">
        <title>Novel species identification of genus Shewanella.</title>
        <authorList>
            <person name="Liu G."/>
        </authorList>
    </citation>
    <scope>NUCLEOTIDE SEQUENCE [LARGE SCALE GENOMIC DNA]</scope>
    <source>
        <strain evidence="1 2">FJAT-54481</strain>
    </source>
</reference>
<gene>
    <name evidence="1" type="ORF">KDN34_03020</name>
</gene>
<dbReference type="EMBL" id="CP073587">
    <property type="protein sequence ID" value="QUN06451.1"/>
    <property type="molecule type" value="Genomic_DNA"/>
</dbReference>
<name>A0ABX7YVU1_9GAMM</name>
<evidence type="ECO:0000313" key="2">
    <source>
        <dbReference type="Proteomes" id="UP000679575"/>
    </source>
</evidence>
<organism evidence="1 2">
    <name type="scientific">Shewanella yunxiaonensis</name>
    <dbReference type="NCBI Taxonomy" id="2829809"/>
    <lineage>
        <taxon>Bacteria</taxon>
        <taxon>Pseudomonadati</taxon>
        <taxon>Pseudomonadota</taxon>
        <taxon>Gammaproteobacteria</taxon>
        <taxon>Alteromonadales</taxon>
        <taxon>Shewanellaceae</taxon>
        <taxon>Shewanella</taxon>
    </lineage>
</organism>
<accession>A0ABX7YVU1</accession>
<proteinExistence type="predicted"/>
<sequence length="178" mass="19865">MKLCRCPVCHSSLHLDALVQDDAARELLAELTKMNAGLARVMVAYIGLFRPEKSDLSWNRALKLTTETLAMASSTDLLREALTETVMKLRASRTDGKVRPLTNHNYLKRVLESYADAQGVSVTTERKPDRYERSGSATSIQDALMKQKNIAEHHALLERFGYIAPDPKPIDDTGGQHD</sequence>
<keyword evidence="2" id="KW-1185">Reference proteome</keyword>